<evidence type="ECO:0000313" key="4">
    <source>
        <dbReference type="Proteomes" id="UP000656881"/>
    </source>
</evidence>
<evidence type="ECO:0000256" key="2">
    <source>
        <dbReference type="SAM" id="SignalP"/>
    </source>
</evidence>
<evidence type="ECO:0000313" key="3">
    <source>
        <dbReference type="EMBL" id="GGO46786.1"/>
    </source>
</evidence>
<protein>
    <submittedName>
        <fullName evidence="3">Lipoprotein</fullName>
    </submittedName>
</protein>
<feature type="compositionally biased region" description="Low complexity" evidence="1">
    <location>
        <begin position="184"/>
        <end position="212"/>
    </location>
</feature>
<dbReference type="RefSeq" id="WP_189174906.1">
    <property type="nucleotide sequence ID" value="NZ_BMNG01000008.1"/>
</dbReference>
<dbReference type="InterPro" id="IPR007410">
    <property type="entry name" value="LpqE-like"/>
</dbReference>
<dbReference type="InterPro" id="IPR036182">
    <property type="entry name" value="PCuAC_sf"/>
</dbReference>
<feature type="compositionally biased region" description="Gly residues" evidence="1">
    <location>
        <begin position="213"/>
        <end position="229"/>
    </location>
</feature>
<comment type="caution">
    <text evidence="3">The sequence shown here is derived from an EMBL/GenBank/DDBJ whole genome shotgun (WGS) entry which is preliminary data.</text>
</comment>
<dbReference type="Pfam" id="PF04314">
    <property type="entry name" value="PCuAC"/>
    <property type="match status" value="1"/>
</dbReference>
<keyword evidence="4" id="KW-1185">Reference proteome</keyword>
<proteinExistence type="predicted"/>
<accession>A0ABQ2M4H8</accession>
<feature type="compositionally biased region" description="Low complexity" evidence="1">
    <location>
        <begin position="230"/>
        <end position="244"/>
    </location>
</feature>
<dbReference type="EMBL" id="BMNG01000008">
    <property type="protein sequence ID" value="GGO46786.1"/>
    <property type="molecule type" value="Genomic_DNA"/>
</dbReference>
<dbReference type="PROSITE" id="PS51257">
    <property type="entry name" value="PROKAR_LIPOPROTEIN"/>
    <property type="match status" value="1"/>
</dbReference>
<name>A0ABQ2M4H8_9ACTN</name>
<keyword evidence="2" id="KW-0732">Signal</keyword>
<keyword evidence="3" id="KW-0449">Lipoprotein</keyword>
<gene>
    <name evidence="3" type="ORF">GCM10012286_38500</name>
</gene>
<dbReference type="SUPFAM" id="SSF110087">
    <property type="entry name" value="DR1885-like metal-binding protein"/>
    <property type="match status" value="1"/>
</dbReference>
<sequence>MSRSLRRGAIAATALAFSLGTLTACGAGNNAQTNEIKPDNAATAVGDIKIQNAMIITQPDRESTGPAVIAATIFNNGDTAQTLDSVKVDGTGKTAALSPAKGEKKGKAGGLTIPAGGSVVIGGKDNASAVLPSSRESVKDGNAQPVTFAFSKTGDVKLKSFVVPAEAYFKSWGPSEVPKAPDAKPSGKPSEGASGKPSGKPSGSPSTDPSGTPAGGAEGAEGAEGGEGAQDGAQGAGATPPADGSTTGGGTQH</sequence>
<evidence type="ECO:0000256" key="1">
    <source>
        <dbReference type="SAM" id="MobiDB-lite"/>
    </source>
</evidence>
<feature type="signal peptide" evidence="2">
    <location>
        <begin position="1"/>
        <end position="26"/>
    </location>
</feature>
<dbReference type="Proteomes" id="UP000656881">
    <property type="component" value="Unassembled WGS sequence"/>
</dbReference>
<feature type="chain" id="PRO_5045081482" evidence="2">
    <location>
        <begin position="27"/>
        <end position="253"/>
    </location>
</feature>
<dbReference type="Gene3D" id="2.60.40.1890">
    <property type="entry name" value="PCu(A)C copper chaperone"/>
    <property type="match status" value="1"/>
</dbReference>
<feature type="region of interest" description="Disordered" evidence="1">
    <location>
        <begin position="172"/>
        <end position="253"/>
    </location>
</feature>
<reference evidence="4" key="1">
    <citation type="journal article" date="2019" name="Int. J. Syst. Evol. Microbiol.">
        <title>The Global Catalogue of Microorganisms (GCM) 10K type strain sequencing project: providing services to taxonomists for standard genome sequencing and annotation.</title>
        <authorList>
            <consortium name="The Broad Institute Genomics Platform"/>
            <consortium name="The Broad Institute Genome Sequencing Center for Infectious Disease"/>
            <person name="Wu L."/>
            <person name="Ma J."/>
        </authorList>
    </citation>
    <scope>NUCLEOTIDE SEQUENCE [LARGE SCALE GENOMIC DNA]</scope>
    <source>
        <strain evidence="4">CGMCC 4.7349</strain>
    </source>
</reference>
<organism evidence="3 4">
    <name type="scientific">Streptomyces lasiicapitis</name>
    <dbReference type="NCBI Taxonomy" id="1923961"/>
    <lineage>
        <taxon>Bacteria</taxon>
        <taxon>Bacillati</taxon>
        <taxon>Actinomycetota</taxon>
        <taxon>Actinomycetes</taxon>
        <taxon>Kitasatosporales</taxon>
        <taxon>Streptomycetaceae</taxon>
        <taxon>Streptomyces</taxon>
    </lineage>
</organism>